<dbReference type="EMBL" id="GBXM01075567">
    <property type="protein sequence ID" value="JAH33010.1"/>
    <property type="molecule type" value="Transcribed_RNA"/>
</dbReference>
<organism evidence="1">
    <name type="scientific">Anguilla anguilla</name>
    <name type="common">European freshwater eel</name>
    <name type="synonym">Muraena anguilla</name>
    <dbReference type="NCBI Taxonomy" id="7936"/>
    <lineage>
        <taxon>Eukaryota</taxon>
        <taxon>Metazoa</taxon>
        <taxon>Chordata</taxon>
        <taxon>Craniata</taxon>
        <taxon>Vertebrata</taxon>
        <taxon>Euteleostomi</taxon>
        <taxon>Actinopterygii</taxon>
        <taxon>Neopterygii</taxon>
        <taxon>Teleostei</taxon>
        <taxon>Anguilliformes</taxon>
        <taxon>Anguillidae</taxon>
        <taxon>Anguilla</taxon>
    </lineage>
</organism>
<reference evidence="1" key="1">
    <citation type="submission" date="2014-11" db="EMBL/GenBank/DDBJ databases">
        <authorList>
            <person name="Amaro Gonzalez C."/>
        </authorList>
    </citation>
    <scope>NUCLEOTIDE SEQUENCE</scope>
</reference>
<sequence length="18" mass="2203">MILKQSGYFFSRKCRQLP</sequence>
<accession>A0A0E9RXA2</accession>
<proteinExistence type="predicted"/>
<name>A0A0E9RXA2_ANGAN</name>
<reference evidence="1" key="2">
    <citation type="journal article" date="2015" name="Fish Shellfish Immunol.">
        <title>Early steps in the European eel (Anguilla anguilla)-Vibrio vulnificus interaction in the gills: Role of the RtxA13 toxin.</title>
        <authorList>
            <person name="Callol A."/>
            <person name="Pajuelo D."/>
            <person name="Ebbesson L."/>
            <person name="Teles M."/>
            <person name="MacKenzie S."/>
            <person name="Amaro C."/>
        </authorList>
    </citation>
    <scope>NUCLEOTIDE SEQUENCE</scope>
</reference>
<dbReference type="AlphaFoldDB" id="A0A0E9RXA2"/>
<protein>
    <submittedName>
        <fullName evidence="1">Uncharacterized protein</fullName>
    </submittedName>
</protein>
<evidence type="ECO:0000313" key="1">
    <source>
        <dbReference type="EMBL" id="JAH33010.1"/>
    </source>
</evidence>